<evidence type="ECO:0000259" key="6">
    <source>
        <dbReference type="PROSITE" id="PS51462"/>
    </source>
</evidence>
<dbReference type="GO" id="GO:0046872">
    <property type="term" value="F:metal ion binding"/>
    <property type="evidence" value="ECO:0007669"/>
    <property type="project" value="UniProtKB-KW"/>
</dbReference>
<dbReference type="GO" id="GO:0005737">
    <property type="term" value="C:cytoplasm"/>
    <property type="evidence" value="ECO:0007669"/>
    <property type="project" value="TreeGrafter"/>
</dbReference>
<gene>
    <name evidence="7" type="ORF">ACA29_14130</name>
</gene>
<dbReference type="GO" id="GO:0016818">
    <property type="term" value="F:hydrolase activity, acting on acid anhydrides, in phosphorus-containing anhydrides"/>
    <property type="evidence" value="ECO:0007669"/>
    <property type="project" value="TreeGrafter"/>
</dbReference>
<dbReference type="Pfam" id="PF00293">
    <property type="entry name" value="NUDIX"/>
    <property type="match status" value="1"/>
</dbReference>
<dbReference type="InterPro" id="IPR015797">
    <property type="entry name" value="NUDIX_hydrolase-like_dom_sf"/>
</dbReference>
<comment type="cofactor">
    <cofactor evidence="1">
        <name>Mg(2+)</name>
        <dbReference type="ChEBI" id="CHEBI:18420"/>
    </cofactor>
</comment>
<feature type="domain" description="Nudix hydrolase" evidence="6">
    <location>
        <begin position="1"/>
        <end position="131"/>
    </location>
</feature>
<dbReference type="AlphaFoldDB" id="A0A0Q9Y6N9"/>
<keyword evidence="5" id="KW-0460">Magnesium</keyword>
<dbReference type="EMBL" id="LGPB01000109">
    <property type="protein sequence ID" value="KRG11857.1"/>
    <property type="molecule type" value="Genomic_DNA"/>
</dbReference>
<proteinExistence type="inferred from homology"/>
<dbReference type="PANTHER" id="PTHR43758:SF2">
    <property type="entry name" value="OXIDIZED PURINE NUCLEOSIDE TRIPHOSPHATE HYDROLASE"/>
    <property type="match status" value="1"/>
</dbReference>
<accession>A0A0Q9Y6N9</accession>
<evidence type="ECO:0000256" key="1">
    <source>
        <dbReference type="ARBA" id="ARBA00001946"/>
    </source>
</evidence>
<dbReference type="SUPFAM" id="SSF55811">
    <property type="entry name" value="Nudix"/>
    <property type="match status" value="1"/>
</dbReference>
<comment type="caution">
    <text evidence="7">The sequence shown here is derived from an EMBL/GenBank/DDBJ whole genome shotgun (WGS) entry which is preliminary data.</text>
</comment>
<evidence type="ECO:0000313" key="7">
    <source>
        <dbReference type="EMBL" id="KRG11857.1"/>
    </source>
</evidence>
<protein>
    <submittedName>
        <fullName evidence="7">DNA mismatch repair protein MutT</fullName>
    </submittedName>
</protein>
<comment type="similarity">
    <text evidence="2">Belongs to the Nudix hydrolase family.</text>
</comment>
<evidence type="ECO:0000256" key="4">
    <source>
        <dbReference type="ARBA" id="ARBA00022801"/>
    </source>
</evidence>
<keyword evidence="4" id="KW-0378">Hydrolase</keyword>
<dbReference type="PROSITE" id="PS00893">
    <property type="entry name" value="NUDIX_BOX"/>
    <property type="match status" value="1"/>
</dbReference>
<keyword evidence="3" id="KW-0479">Metal-binding</keyword>
<organism evidence="7 8">
    <name type="scientific">Lederbergia galactosidilytica</name>
    <dbReference type="NCBI Taxonomy" id="217031"/>
    <lineage>
        <taxon>Bacteria</taxon>
        <taxon>Bacillati</taxon>
        <taxon>Bacillota</taxon>
        <taxon>Bacilli</taxon>
        <taxon>Bacillales</taxon>
        <taxon>Bacillaceae</taxon>
        <taxon>Lederbergia</taxon>
    </lineage>
</organism>
<dbReference type="CDD" id="cd18886">
    <property type="entry name" value="NUDIX_MutT_Nudt1"/>
    <property type="match status" value="1"/>
</dbReference>
<reference evidence="7 8" key="1">
    <citation type="submission" date="2015-06" db="EMBL/GenBank/DDBJ databases">
        <title>Genome sequencing project of Bacillus galactosidilyticus PL133.</title>
        <authorList>
            <person name="Gaiero J."/>
            <person name="Nicol R."/>
            <person name="Habash M."/>
        </authorList>
    </citation>
    <scope>NUCLEOTIDE SEQUENCE [LARGE SCALE GENOMIC DNA]</scope>
    <source>
        <strain evidence="7 8">PL133</strain>
    </source>
</reference>
<dbReference type="Gene3D" id="3.90.79.10">
    <property type="entry name" value="Nucleoside Triphosphate Pyrophosphohydrolase"/>
    <property type="match status" value="1"/>
</dbReference>
<name>A0A0Q9Y6N9_9BACI</name>
<dbReference type="Proteomes" id="UP000053881">
    <property type="component" value="Unassembled WGS sequence"/>
</dbReference>
<sequence>MLKYTLCFIRKGSKLLLLNRTKSPNMGLWNGVGGKIEENETPIEGILREAREETGIALDTVIHAGNVTWKSDQANSGMYLFLADLPEGVETQTPLSTREGILEWKEIDWILHPDNKGIVDNIPIYLAKILNGQIDLEYKFTYKEDIMVRYEIVKLDNQKDLVKI</sequence>
<evidence type="ECO:0000256" key="2">
    <source>
        <dbReference type="ARBA" id="ARBA00005582"/>
    </source>
</evidence>
<evidence type="ECO:0000313" key="8">
    <source>
        <dbReference type="Proteomes" id="UP000053881"/>
    </source>
</evidence>
<evidence type="ECO:0000256" key="5">
    <source>
        <dbReference type="ARBA" id="ARBA00022842"/>
    </source>
</evidence>
<dbReference type="InterPro" id="IPR000086">
    <property type="entry name" value="NUDIX_hydrolase_dom"/>
</dbReference>
<dbReference type="PATRIC" id="fig|217031.4.peg.4753"/>
<dbReference type="PANTHER" id="PTHR43758">
    <property type="entry name" value="7,8-DIHYDRO-8-OXOGUANINE TRIPHOSPHATASE"/>
    <property type="match status" value="1"/>
</dbReference>
<dbReference type="PROSITE" id="PS51462">
    <property type="entry name" value="NUDIX"/>
    <property type="match status" value="1"/>
</dbReference>
<evidence type="ECO:0000256" key="3">
    <source>
        <dbReference type="ARBA" id="ARBA00022723"/>
    </source>
</evidence>
<dbReference type="InterPro" id="IPR020084">
    <property type="entry name" value="NUDIX_hydrolase_CS"/>
</dbReference>